<gene>
    <name evidence="2" type="ORF">BCF44_13131</name>
</gene>
<feature type="domain" description="HTH luxR-type" evidence="1">
    <location>
        <begin position="145"/>
        <end position="202"/>
    </location>
</feature>
<accession>A0A3E0GTL8</accession>
<dbReference type="InterPro" id="IPR016032">
    <property type="entry name" value="Sig_transdc_resp-reg_C-effctor"/>
</dbReference>
<dbReference type="InterPro" id="IPR035965">
    <property type="entry name" value="PAS-like_dom_sf"/>
</dbReference>
<proteinExistence type="predicted"/>
<dbReference type="InterPro" id="IPR000792">
    <property type="entry name" value="Tscrpt_reg_LuxR_C"/>
</dbReference>
<protein>
    <submittedName>
        <fullName evidence="2">PAS domain-containing protein</fullName>
    </submittedName>
</protein>
<dbReference type="Pfam" id="PF08448">
    <property type="entry name" value="PAS_4"/>
    <property type="match status" value="1"/>
</dbReference>
<dbReference type="Pfam" id="PF00196">
    <property type="entry name" value="GerE"/>
    <property type="match status" value="1"/>
</dbReference>
<dbReference type="SUPFAM" id="SSF55785">
    <property type="entry name" value="PYP-like sensor domain (PAS domain)"/>
    <property type="match status" value="1"/>
</dbReference>
<dbReference type="GO" id="GO:0003677">
    <property type="term" value="F:DNA binding"/>
    <property type="evidence" value="ECO:0007669"/>
    <property type="project" value="InterPro"/>
</dbReference>
<dbReference type="SUPFAM" id="SSF46894">
    <property type="entry name" value="C-terminal effector domain of the bipartite response regulators"/>
    <property type="match status" value="1"/>
</dbReference>
<dbReference type="SMART" id="SM00421">
    <property type="entry name" value="HTH_LUXR"/>
    <property type="match status" value="1"/>
</dbReference>
<dbReference type="Proteomes" id="UP000256269">
    <property type="component" value="Unassembled WGS sequence"/>
</dbReference>
<dbReference type="InterPro" id="IPR013656">
    <property type="entry name" value="PAS_4"/>
</dbReference>
<sequence>MSEAVSATVLRLRDDRVRAVDTDDSGLSRPLFDRSGAGVAVLNRELLVTNASAALGALFDTRPSTLVGIRFPDLFLAPVHDTMRRQLAELAVGRRLRFAERLVGMRPGERVFFADVTGRFLDPSSLIMVVDPGDTPWRVWDDGPSVLLSKVDARILEGLAAGESAVRMALRLHLSRQSVDYHVGAMLRRLSVPSRTALVAKACAAGLLDSTTWPLRVPAKHIH</sequence>
<keyword evidence="3" id="KW-1185">Reference proteome</keyword>
<dbReference type="Gene3D" id="1.10.10.10">
    <property type="entry name" value="Winged helix-like DNA-binding domain superfamily/Winged helix DNA-binding domain"/>
    <property type="match status" value="1"/>
</dbReference>
<name>A0A3E0GTL8_9PSEU</name>
<dbReference type="EMBL" id="QUNO01000031">
    <property type="protein sequence ID" value="REH26976.1"/>
    <property type="molecule type" value="Genomic_DNA"/>
</dbReference>
<dbReference type="RefSeq" id="WP_211353628.1">
    <property type="nucleotide sequence ID" value="NZ_CP144375.1"/>
</dbReference>
<organism evidence="2 3">
    <name type="scientific">Kutzneria buriramensis</name>
    <dbReference type="NCBI Taxonomy" id="1045776"/>
    <lineage>
        <taxon>Bacteria</taxon>
        <taxon>Bacillati</taxon>
        <taxon>Actinomycetota</taxon>
        <taxon>Actinomycetes</taxon>
        <taxon>Pseudonocardiales</taxon>
        <taxon>Pseudonocardiaceae</taxon>
        <taxon>Kutzneria</taxon>
    </lineage>
</organism>
<dbReference type="InterPro" id="IPR036388">
    <property type="entry name" value="WH-like_DNA-bd_sf"/>
</dbReference>
<evidence type="ECO:0000259" key="1">
    <source>
        <dbReference type="SMART" id="SM00421"/>
    </source>
</evidence>
<dbReference type="GO" id="GO:0006355">
    <property type="term" value="P:regulation of DNA-templated transcription"/>
    <property type="evidence" value="ECO:0007669"/>
    <property type="project" value="InterPro"/>
</dbReference>
<evidence type="ECO:0000313" key="3">
    <source>
        <dbReference type="Proteomes" id="UP000256269"/>
    </source>
</evidence>
<comment type="caution">
    <text evidence="2">The sequence shown here is derived from an EMBL/GenBank/DDBJ whole genome shotgun (WGS) entry which is preliminary data.</text>
</comment>
<reference evidence="2 3" key="1">
    <citation type="submission" date="2018-08" db="EMBL/GenBank/DDBJ databases">
        <title>Genomic Encyclopedia of Archaeal and Bacterial Type Strains, Phase II (KMG-II): from individual species to whole genera.</title>
        <authorList>
            <person name="Goeker M."/>
        </authorList>
    </citation>
    <scope>NUCLEOTIDE SEQUENCE [LARGE SCALE GENOMIC DNA]</scope>
    <source>
        <strain evidence="2 3">DSM 45791</strain>
    </source>
</reference>
<dbReference type="AlphaFoldDB" id="A0A3E0GTL8"/>
<evidence type="ECO:0000313" key="2">
    <source>
        <dbReference type="EMBL" id="REH26976.1"/>
    </source>
</evidence>